<dbReference type="GO" id="GO:0044550">
    <property type="term" value="P:secondary metabolite biosynthetic process"/>
    <property type="evidence" value="ECO:0007669"/>
    <property type="project" value="TreeGrafter"/>
</dbReference>
<evidence type="ECO:0000256" key="2">
    <source>
        <dbReference type="ARBA" id="ARBA00022553"/>
    </source>
</evidence>
<evidence type="ECO:0000313" key="8">
    <source>
        <dbReference type="Proteomes" id="UP000799767"/>
    </source>
</evidence>
<reference evidence="7" key="1">
    <citation type="journal article" date="2020" name="Stud. Mycol.">
        <title>101 Dothideomycetes genomes: a test case for predicting lifestyles and emergence of pathogens.</title>
        <authorList>
            <person name="Haridas S."/>
            <person name="Albert R."/>
            <person name="Binder M."/>
            <person name="Bloem J."/>
            <person name="Labutti K."/>
            <person name="Salamov A."/>
            <person name="Andreopoulos B."/>
            <person name="Baker S."/>
            <person name="Barry K."/>
            <person name="Bills G."/>
            <person name="Bluhm B."/>
            <person name="Cannon C."/>
            <person name="Castanera R."/>
            <person name="Culley D."/>
            <person name="Daum C."/>
            <person name="Ezra D."/>
            <person name="Gonzalez J."/>
            <person name="Henrissat B."/>
            <person name="Kuo A."/>
            <person name="Liang C."/>
            <person name="Lipzen A."/>
            <person name="Lutzoni F."/>
            <person name="Magnuson J."/>
            <person name="Mondo S."/>
            <person name="Nolan M."/>
            <person name="Ohm R."/>
            <person name="Pangilinan J."/>
            <person name="Park H.-J."/>
            <person name="Ramirez L."/>
            <person name="Alfaro M."/>
            <person name="Sun H."/>
            <person name="Tritt A."/>
            <person name="Yoshinaga Y."/>
            <person name="Zwiers L.-H."/>
            <person name="Turgeon B."/>
            <person name="Goodwin S."/>
            <person name="Spatafora J."/>
            <person name="Crous P."/>
            <person name="Grigoriev I."/>
        </authorList>
    </citation>
    <scope>NUCLEOTIDE SEQUENCE</scope>
    <source>
        <strain evidence="7">CBS 113389</strain>
    </source>
</reference>
<feature type="transmembrane region" description="Helical" evidence="5">
    <location>
        <begin position="1217"/>
        <end position="1235"/>
    </location>
</feature>
<dbReference type="Gene3D" id="3.40.50.12780">
    <property type="entry name" value="N-terminal domain of ligase-like"/>
    <property type="match status" value="1"/>
</dbReference>
<gene>
    <name evidence="7" type="ORF">BDY17DRAFT_289890</name>
</gene>
<dbReference type="InterPro" id="IPR036736">
    <property type="entry name" value="ACP-like_sf"/>
</dbReference>
<feature type="transmembrane region" description="Helical" evidence="5">
    <location>
        <begin position="1241"/>
        <end position="1263"/>
    </location>
</feature>
<evidence type="ECO:0000259" key="6">
    <source>
        <dbReference type="PROSITE" id="PS50075"/>
    </source>
</evidence>
<dbReference type="GO" id="GO:0005737">
    <property type="term" value="C:cytoplasm"/>
    <property type="evidence" value="ECO:0007669"/>
    <property type="project" value="TreeGrafter"/>
</dbReference>
<dbReference type="Proteomes" id="UP000799767">
    <property type="component" value="Unassembled WGS sequence"/>
</dbReference>
<dbReference type="Pfam" id="PF00501">
    <property type="entry name" value="AMP-binding"/>
    <property type="match status" value="1"/>
</dbReference>
<dbReference type="Pfam" id="PF00550">
    <property type="entry name" value="PP-binding"/>
    <property type="match status" value="1"/>
</dbReference>
<protein>
    <recommendedName>
        <fullName evidence="6">Carrier domain-containing protein</fullName>
    </recommendedName>
</protein>
<dbReference type="CDD" id="cd05930">
    <property type="entry name" value="A_NRPS"/>
    <property type="match status" value="1"/>
</dbReference>
<evidence type="ECO:0000256" key="3">
    <source>
        <dbReference type="ARBA" id="ARBA00022598"/>
    </source>
</evidence>
<dbReference type="InterPro" id="IPR012728">
    <property type="entry name" value="Pls/PosA_C"/>
</dbReference>
<dbReference type="SUPFAM" id="SSF56801">
    <property type="entry name" value="Acetyl-CoA synthetase-like"/>
    <property type="match status" value="1"/>
</dbReference>
<feature type="transmembrane region" description="Helical" evidence="5">
    <location>
        <begin position="765"/>
        <end position="784"/>
    </location>
</feature>
<dbReference type="Pfam" id="PF00132">
    <property type="entry name" value="Hexapep"/>
    <property type="match status" value="1"/>
</dbReference>
<keyword evidence="5" id="KW-0472">Membrane</keyword>
<feature type="domain" description="Carrier" evidence="6">
    <location>
        <begin position="598"/>
        <end position="683"/>
    </location>
</feature>
<feature type="transmembrane region" description="Helical" evidence="5">
    <location>
        <begin position="955"/>
        <end position="976"/>
    </location>
</feature>
<dbReference type="PROSITE" id="PS50075">
    <property type="entry name" value="CARRIER"/>
    <property type="match status" value="1"/>
</dbReference>
<feature type="region of interest" description="Disordered" evidence="4">
    <location>
        <begin position="1440"/>
        <end position="1471"/>
    </location>
</feature>
<feature type="compositionally biased region" description="Polar residues" evidence="4">
    <location>
        <begin position="1450"/>
        <end position="1461"/>
    </location>
</feature>
<dbReference type="PANTHER" id="PTHR45527:SF1">
    <property type="entry name" value="FATTY ACID SYNTHASE"/>
    <property type="match status" value="1"/>
</dbReference>
<dbReference type="InterPro" id="IPR020845">
    <property type="entry name" value="AMP-binding_CS"/>
</dbReference>
<dbReference type="NCBIfam" id="TIGR02353">
    <property type="entry name" value="NRPS_term_dom"/>
    <property type="match status" value="1"/>
</dbReference>
<keyword evidence="2" id="KW-0597">Phosphoprotein</keyword>
<keyword evidence="5" id="KW-1133">Transmembrane helix</keyword>
<feature type="transmembrane region" description="Helical" evidence="5">
    <location>
        <begin position="996"/>
        <end position="1025"/>
    </location>
</feature>
<dbReference type="PANTHER" id="PTHR45527">
    <property type="entry name" value="NONRIBOSOMAL PEPTIDE SYNTHETASE"/>
    <property type="match status" value="1"/>
</dbReference>
<dbReference type="InterPro" id="IPR011004">
    <property type="entry name" value="Trimer_LpxA-like_sf"/>
</dbReference>
<feature type="transmembrane region" description="Helical" evidence="5">
    <location>
        <begin position="715"/>
        <end position="733"/>
    </location>
</feature>
<accession>A0A6A6Q928</accession>
<organism evidence="7 8">
    <name type="scientific">Neohortaea acidophila</name>
    <dbReference type="NCBI Taxonomy" id="245834"/>
    <lineage>
        <taxon>Eukaryota</taxon>
        <taxon>Fungi</taxon>
        <taxon>Dikarya</taxon>
        <taxon>Ascomycota</taxon>
        <taxon>Pezizomycotina</taxon>
        <taxon>Dothideomycetes</taxon>
        <taxon>Dothideomycetidae</taxon>
        <taxon>Mycosphaerellales</taxon>
        <taxon>Teratosphaeriaceae</taxon>
        <taxon>Neohortaea</taxon>
    </lineage>
</organism>
<dbReference type="SUPFAM" id="SSF47336">
    <property type="entry name" value="ACP-like"/>
    <property type="match status" value="1"/>
</dbReference>
<feature type="transmembrane region" description="Helical" evidence="5">
    <location>
        <begin position="740"/>
        <end position="759"/>
    </location>
</feature>
<evidence type="ECO:0000256" key="1">
    <source>
        <dbReference type="ARBA" id="ARBA00022450"/>
    </source>
</evidence>
<keyword evidence="5" id="KW-0812">Transmembrane</keyword>
<dbReference type="InterPro" id="IPR001451">
    <property type="entry name" value="Hexapep"/>
</dbReference>
<dbReference type="SUPFAM" id="SSF51161">
    <property type="entry name" value="Trimeric LpxA-like enzymes"/>
    <property type="match status" value="3"/>
</dbReference>
<dbReference type="InterPro" id="IPR042099">
    <property type="entry name" value="ANL_N_sf"/>
</dbReference>
<dbReference type="PROSITE" id="PS00455">
    <property type="entry name" value="AMP_BINDING"/>
    <property type="match status" value="1"/>
</dbReference>
<dbReference type="Gene3D" id="2.160.10.10">
    <property type="entry name" value="Hexapeptide repeat proteins"/>
    <property type="match status" value="2"/>
</dbReference>
<name>A0A6A6Q928_9PEZI</name>
<dbReference type="InterPro" id="IPR045851">
    <property type="entry name" value="AMP-bd_C_sf"/>
</dbReference>
<dbReference type="RefSeq" id="XP_033594456.1">
    <property type="nucleotide sequence ID" value="XM_033732417.1"/>
</dbReference>
<dbReference type="Gene3D" id="1.10.1200.10">
    <property type="entry name" value="ACP-like"/>
    <property type="match status" value="1"/>
</dbReference>
<dbReference type="OrthoDB" id="416786at2759"/>
<keyword evidence="1" id="KW-0596">Phosphopantetheine</keyword>
<dbReference type="GO" id="GO:0016874">
    <property type="term" value="F:ligase activity"/>
    <property type="evidence" value="ECO:0007669"/>
    <property type="project" value="UniProtKB-KW"/>
</dbReference>
<keyword evidence="3" id="KW-0436">Ligase</keyword>
<dbReference type="NCBIfam" id="TIGR01733">
    <property type="entry name" value="AA-adenyl-dom"/>
    <property type="match status" value="1"/>
</dbReference>
<dbReference type="InterPro" id="IPR000873">
    <property type="entry name" value="AMP-dep_synth/lig_dom"/>
</dbReference>
<dbReference type="GeneID" id="54473419"/>
<dbReference type="EMBL" id="MU001631">
    <property type="protein sequence ID" value="KAF2487887.1"/>
    <property type="molecule type" value="Genomic_DNA"/>
</dbReference>
<dbReference type="InterPro" id="IPR009081">
    <property type="entry name" value="PP-bd_ACP"/>
</dbReference>
<proteinExistence type="predicted"/>
<dbReference type="Gene3D" id="3.30.300.30">
    <property type="match status" value="1"/>
</dbReference>
<evidence type="ECO:0000313" key="7">
    <source>
        <dbReference type="EMBL" id="KAF2487887.1"/>
    </source>
</evidence>
<dbReference type="InterPro" id="IPR010071">
    <property type="entry name" value="AA_adenyl_dom"/>
</dbReference>
<sequence length="1471" mass="158158">MDNSLLVDSRLPLTSTKILTGLSPLDVAHLPPPSVTTLPQLFQHRARTQPNSLAFSCQTNENGLHTLTYAEADGIAASLAVRLAALHSCRDAASNQAPTVAVWFEKGIELNLSILATTYSGATWLPFDADVPVERAAVCLLDAAATVILCDDAHLERARAVEQQVEMALTAAGKSSLQIRTFASLSADTPNFTTIDRSLLRGPRPRDAAYLIYTSGTTGTPKGIAIPHSAALTFALSENAVLQITPKDIVWNGFSPAFDMFVEEMWITVAGGGHLTIGTREECRNAPGLPAIWASRGVSVVHAVPTLIGIMGIAQADENASILPSCVRLINLGGEACPPALVTRLARPGLRITNTYGPTEATVTATWDELEPNQPVTIGRPLPSYHVCFLPIAEDGSSAPLEPLELVEGVEGELAIGGPCVGLGYVNRDELTAQKFIPHPLAPASDERLYRTGDRVKLRADRKIIFLGRIDTQIKHRGFRIELGEIESLVSSASGVQAAAVILANPGTDAARLEAFVVTRPEADRNADLIHQLAVQRLPSYMRPEEIFFLDADEMPRLPSGKINAKALHDVSARKIAELAAAANGSLDDSSSETTAAVDANTPLGILLSTLSSIFPQAGRIKPDMDFFDDLGGHSLLAAVLVSRLRRTQSDTDAHMPFASIGMPDIYEGRTPANIAARFTEPDHGDDSTIAAADELDDVDGTGPQTGSILPVSQTKFVLCGVAQIVPLLFFFFVHSIEILVPYLIFDFLAVHATIGWAILATYGVFVAIPPTLAILAILGKWLVLGRAKAGEYPLYGVYYFRWWLAERFAALANPKLVADSALYPFLLRAMGAKVGTHCHMGTMAIGAACDLIDIGDDVVVGADVVLAVSLVERGRLVLKNVVIRDNAIIGSNSVVEGGAIVGEGAEIGALSMVPDGMTIPEYQRFHGSPAQFDREVKEGEGARGPATRPSKARAAALMLGNALLGAFALPLLYFVPQIPGLVLFDYLQLRSIGKWGQVAVLSLPITLAYQLLVFAQVTALRYLVLGRLKEGTFKIYSLWYLRKWFVDRVMDLALDILHPVFATLYIIPFLRALGVKIGHRAEVSTARGLPFELLEIGEECFVADAVLVGDAEIRGNELTLKKTKLEARAFAGNASLLPQGTTLASGTLVGVLSIAPPADKPLAKDSSCFGSPPVLMPARHRIEGFEDQLRFNPSKGRVAARLLIEGIRIILPRAQIVFSIGFSLQIAYLGYAGIGAVNTLVMLSAFYLFLFAIPSLFLTALLKWVLIGRYKPADWPLWSLNVWLSEAVTSTWETIAEPLLAAQLVGTPYLAWCFRLMGVKIGSRVTLLSSDITEYDCVSIGDEAMVNQRCGAQTHLFEDRVMKVGRVVIGKQACVKPLSVCLPGSTVSDGAQAGCLSLVMKGECLPENTAWEGTPVVPRMKRGRASPVPYLPSTDRILRSKKSWSSSSAEAISTNATTRAPSRAPSKESV</sequence>
<dbReference type="InterPro" id="IPR025110">
    <property type="entry name" value="AMP-bd_C"/>
</dbReference>
<keyword evidence="8" id="KW-1185">Reference proteome</keyword>
<evidence type="ECO:0000256" key="5">
    <source>
        <dbReference type="SAM" id="Phobius"/>
    </source>
</evidence>
<dbReference type="Pfam" id="PF13193">
    <property type="entry name" value="AMP-binding_C"/>
    <property type="match status" value="1"/>
</dbReference>
<evidence type="ECO:0000256" key="4">
    <source>
        <dbReference type="SAM" id="MobiDB-lite"/>
    </source>
</evidence>
<dbReference type="GO" id="GO:0031177">
    <property type="term" value="F:phosphopantetheine binding"/>
    <property type="evidence" value="ECO:0007669"/>
    <property type="project" value="TreeGrafter"/>
</dbReference>
<dbReference type="GO" id="GO:0043041">
    <property type="term" value="P:amino acid activation for nonribosomal peptide biosynthetic process"/>
    <property type="evidence" value="ECO:0007669"/>
    <property type="project" value="TreeGrafter"/>
</dbReference>